<dbReference type="Pfam" id="PF25129">
    <property type="entry name" value="Pyr4-TMTC"/>
    <property type="match status" value="1"/>
</dbReference>
<accession>A0A1L9V2T2</accession>
<dbReference type="GO" id="GO:0016020">
    <property type="term" value="C:membrane"/>
    <property type="evidence" value="ECO:0007669"/>
    <property type="project" value="UniProtKB-SubCell"/>
</dbReference>
<evidence type="ECO:0000256" key="4">
    <source>
        <dbReference type="ARBA" id="ARBA00022989"/>
    </source>
</evidence>
<dbReference type="RefSeq" id="XP_067485379.1">
    <property type="nucleotide sequence ID" value="XM_067626634.1"/>
</dbReference>
<name>A0A1L9V2T2_ASPBC</name>
<keyword evidence="4 6" id="KW-1133">Transmembrane helix</keyword>
<keyword evidence="3 6" id="KW-0812">Transmembrane</keyword>
<feature type="transmembrane region" description="Helical" evidence="6">
    <location>
        <begin position="173"/>
        <end position="193"/>
    </location>
</feature>
<evidence type="ECO:0000256" key="1">
    <source>
        <dbReference type="ARBA" id="ARBA00004141"/>
    </source>
</evidence>
<dbReference type="InterPro" id="IPR039020">
    <property type="entry name" value="PaxB-like"/>
</dbReference>
<dbReference type="VEuPathDB" id="FungiDB:ASPBRDRAFT_50920"/>
<feature type="transmembrane region" description="Helical" evidence="6">
    <location>
        <begin position="75"/>
        <end position="94"/>
    </location>
</feature>
<dbReference type="STRING" id="767769.A0A1L9V2T2"/>
<evidence type="ECO:0000256" key="2">
    <source>
        <dbReference type="ARBA" id="ARBA00006757"/>
    </source>
</evidence>
<dbReference type="EMBL" id="KV878679">
    <property type="protein sequence ID" value="OJJ78132.1"/>
    <property type="molecule type" value="Genomic_DNA"/>
</dbReference>
<gene>
    <name evidence="7" type="ORF">ASPBRDRAFT_50920</name>
</gene>
<dbReference type="Proteomes" id="UP000184499">
    <property type="component" value="Unassembled WGS sequence"/>
</dbReference>
<evidence type="ECO:0000313" key="8">
    <source>
        <dbReference type="Proteomes" id="UP000184499"/>
    </source>
</evidence>
<evidence type="ECO:0000313" key="7">
    <source>
        <dbReference type="EMBL" id="OJJ78132.1"/>
    </source>
</evidence>
<dbReference type="PANTHER" id="PTHR42038:SF2">
    <property type="entry name" value="TERPENE CYCLASE AUSL"/>
    <property type="match status" value="1"/>
</dbReference>
<keyword evidence="8" id="KW-1185">Reference proteome</keyword>
<feature type="transmembrane region" description="Helical" evidence="6">
    <location>
        <begin position="19"/>
        <end position="36"/>
    </location>
</feature>
<comment type="similarity">
    <text evidence="2">Belongs to the paxB family.</text>
</comment>
<dbReference type="OMA" id="CQLLCRG"/>
<sequence>MDGFDATQAPAAYRTVEPFVSILTVSMTLGWLVNYAGMIHVSFKQKTYAMGIIPLCCNIAWEFVYGVVYPPKNRLLLIATEMAVIVNIAVMYSAIKHSPNEWHHAPLIQRNLPYIFCACTFGFLTGHIAFAAYIGPAIAYTWSAAFCQLLLGAGGLCQLLCRGSSRGASFLLWISRFVGSLSVMGLAGLRLKYWPEAFEWLNNPLIFWAAGMFLFLDLSYGLCYWYITRIERDEASRREQLAKCR</sequence>
<protein>
    <submittedName>
        <fullName evidence="7">Uncharacterized protein</fullName>
    </submittedName>
</protein>
<keyword evidence="5 6" id="KW-0472">Membrane</keyword>
<comment type="subcellular location">
    <subcellularLocation>
        <location evidence="1">Membrane</location>
        <topology evidence="1">Multi-pass membrane protein</topology>
    </subcellularLocation>
</comment>
<feature type="transmembrane region" description="Helical" evidence="6">
    <location>
        <begin position="205"/>
        <end position="227"/>
    </location>
</feature>
<feature type="transmembrane region" description="Helical" evidence="6">
    <location>
        <begin position="114"/>
        <end position="134"/>
    </location>
</feature>
<dbReference type="PANTHER" id="PTHR42038">
    <property type="match status" value="1"/>
</dbReference>
<dbReference type="GO" id="GO:0016829">
    <property type="term" value="F:lyase activity"/>
    <property type="evidence" value="ECO:0007669"/>
    <property type="project" value="InterPro"/>
</dbReference>
<evidence type="ECO:0000256" key="3">
    <source>
        <dbReference type="ARBA" id="ARBA00022692"/>
    </source>
</evidence>
<dbReference type="GeneID" id="93579122"/>
<reference evidence="8" key="1">
    <citation type="journal article" date="2017" name="Genome Biol.">
        <title>Comparative genomics reveals high biological diversity and specific adaptations in the industrially and medically important fungal genus Aspergillus.</title>
        <authorList>
            <person name="de Vries R.P."/>
            <person name="Riley R."/>
            <person name="Wiebenga A."/>
            <person name="Aguilar-Osorio G."/>
            <person name="Amillis S."/>
            <person name="Uchima C.A."/>
            <person name="Anderluh G."/>
            <person name="Asadollahi M."/>
            <person name="Askin M."/>
            <person name="Barry K."/>
            <person name="Battaglia E."/>
            <person name="Bayram O."/>
            <person name="Benocci T."/>
            <person name="Braus-Stromeyer S.A."/>
            <person name="Caldana C."/>
            <person name="Canovas D."/>
            <person name="Cerqueira G.C."/>
            <person name="Chen F."/>
            <person name="Chen W."/>
            <person name="Choi C."/>
            <person name="Clum A."/>
            <person name="Dos Santos R.A."/>
            <person name="Damasio A.R."/>
            <person name="Diallinas G."/>
            <person name="Emri T."/>
            <person name="Fekete E."/>
            <person name="Flipphi M."/>
            <person name="Freyberg S."/>
            <person name="Gallo A."/>
            <person name="Gournas C."/>
            <person name="Habgood R."/>
            <person name="Hainaut M."/>
            <person name="Harispe M.L."/>
            <person name="Henrissat B."/>
            <person name="Hilden K.S."/>
            <person name="Hope R."/>
            <person name="Hossain A."/>
            <person name="Karabika E."/>
            <person name="Karaffa L."/>
            <person name="Karanyi Z."/>
            <person name="Krasevec N."/>
            <person name="Kuo A."/>
            <person name="Kusch H."/>
            <person name="LaButti K."/>
            <person name="Lagendijk E.L."/>
            <person name="Lapidus A."/>
            <person name="Levasseur A."/>
            <person name="Lindquist E."/>
            <person name="Lipzen A."/>
            <person name="Logrieco A.F."/>
            <person name="MacCabe A."/>
            <person name="Maekelae M.R."/>
            <person name="Malavazi I."/>
            <person name="Melin P."/>
            <person name="Meyer V."/>
            <person name="Mielnichuk N."/>
            <person name="Miskei M."/>
            <person name="Molnar A.P."/>
            <person name="Mule G."/>
            <person name="Ngan C.Y."/>
            <person name="Orejas M."/>
            <person name="Orosz E."/>
            <person name="Ouedraogo J.P."/>
            <person name="Overkamp K.M."/>
            <person name="Park H.-S."/>
            <person name="Perrone G."/>
            <person name="Piumi F."/>
            <person name="Punt P.J."/>
            <person name="Ram A.F."/>
            <person name="Ramon A."/>
            <person name="Rauscher S."/>
            <person name="Record E."/>
            <person name="Riano-Pachon D.M."/>
            <person name="Robert V."/>
            <person name="Roehrig J."/>
            <person name="Ruller R."/>
            <person name="Salamov A."/>
            <person name="Salih N.S."/>
            <person name="Samson R.A."/>
            <person name="Sandor E."/>
            <person name="Sanguinetti M."/>
            <person name="Schuetze T."/>
            <person name="Sepcic K."/>
            <person name="Shelest E."/>
            <person name="Sherlock G."/>
            <person name="Sophianopoulou V."/>
            <person name="Squina F.M."/>
            <person name="Sun H."/>
            <person name="Susca A."/>
            <person name="Todd R.B."/>
            <person name="Tsang A."/>
            <person name="Unkles S.E."/>
            <person name="van de Wiele N."/>
            <person name="van Rossen-Uffink D."/>
            <person name="Oliveira J.V."/>
            <person name="Vesth T.C."/>
            <person name="Visser J."/>
            <person name="Yu J.-H."/>
            <person name="Zhou M."/>
            <person name="Andersen M.R."/>
            <person name="Archer D.B."/>
            <person name="Baker S.E."/>
            <person name="Benoit I."/>
            <person name="Brakhage A.A."/>
            <person name="Braus G.H."/>
            <person name="Fischer R."/>
            <person name="Frisvad J.C."/>
            <person name="Goldman G.H."/>
            <person name="Houbraken J."/>
            <person name="Oakley B."/>
            <person name="Pocsi I."/>
            <person name="Scazzocchio C."/>
            <person name="Seiboth B."/>
            <person name="vanKuyk P.A."/>
            <person name="Wortman J."/>
            <person name="Dyer P.S."/>
            <person name="Grigoriev I.V."/>
        </authorList>
    </citation>
    <scope>NUCLEOTIDE SEQUENCE [LARGE SCALE GENOMIC DNA]</scope>
    <source>
        <strain evidence="8">CBS 101740 / IMI 381727 / IBT 21946</strain>
    </source>
</reference>
<proteinExistence type="inferred from homology"/>
<evidence type="ECO:0000256" key="6">
    <source>
        <dbReference type="SAM" id="Phobius"/>
    </source>
</evidence>
<organism evidence="7 8">
    <name type="scientific">Aspergillus brasiliensis (strain CBS 101740 / IMI 381727 / IBT 21946)</name>
    <dbReference type="NCBI Taxonomy" id="767769"/>
    <lineage>
        <taxon>Eukaryota</taxon>
        <taxon>Fungi</taxon>
        <taxon>Dikarya</taxon>
        <taxon>Ascomycota</taxon>
        <taxon>Pezizomycotina</taxon>
        <taxon>Eurotiomycetes</taxon>
        <taxon>Eurotiomycetidae</taxon>
        <taxon>Eurotiales</taxon>
        <taxon>Aspergillaceae</taxon>
        <taxon>Aspergillus</taxon>
        <taxon>Aspergillus subgen. Circumdati</taxon>
    </lineage>
</organism>
<feature type="transmembrane region" description="Helical" evidence="6">
    <location>
        <begin position="48"/>
        <end position="69"/>
    </location>
</feature>
<dbReference type="OrthoDB" id="5294024at2759"/>
<dbReference type="AlphaFoldDB" id="A0A1L9V2T2"/>
<feature type="transmembrane region" description="Helical" evidence="6">
    <location>
        <begin position="140"/>
        <end position="161"/>
    </location>
</feature>
<evidence type="ECO:0000256" key="5">
    <source>
        <dbReference type="ARBA" id="ARBA00023136"/>
    </source>
</evidence>